<evidence type="ECO:0000256" key="6">
    <source>
        <dbReference type="ARBA" id="ARBA00023316"/>
    </source>
</evidence>
<keyword evidence="3 7" id="KW-1133">Transmembrane helix</keyword>
<feature type="site" description="Important for catalytic activity" evidence="7">
    <location>
        <position position="218"/>
    </location>
</feature>
<proteinExistence type="inferred from homology"/>
<accession>A0A9D1GNC1</accession>
<evidence type="ECO:0000313" key="10">
    <source>
        <dbReference type="Proteomes" id="UP000886881"/>
    </source>
</evidence>
<feature type="signal peptide" evidence="8">
    <location>
        <begin position="1"/>
        <end position="23"/>
    </location>
</feature>
<dbReference type="EC" id="4.2.2.29" evidence="7"/>
<evidence type="ECO:0000256" key="8">
    <source>
        <dbReference type="SAM" id="SignalP"/>
    </source>
</evidence>
<dbReference type="HAMAP" id="MF_02065">
    <property type="entry name" value="MltG"/>
    <property type="match status" value="1"/>
</dbReference>
<dbReference type="GO" id="GO:0005886">
    <property type="term" value="C:plasma membrane"/>
    <property type="evidence" value="ECO:0007669"/>
    <property type="project" value="UniProtKB-UniRule"/>
</dbReference>
<reference evidence="9" key="2">
    <citation type="journal article" date="2021" name="PeerJ">
        <title>Extensive microbial diversity within the chicken gut microbiome revealed by metagenomics and culture.</title>
        <authorList>
            <person name="Gilroy R."/>
            <person name="Ravi A."/>
            <person name="Getino M."/>
            <person name="Pursley I."/>
            <person name="Horton D.L."/>
            <person name="Alikhan N.F."/>
            <person name="Baker D."/>
            <person name="Gharbi K."/>
            <person name="Hall N."/>
            <person name="Watson M."/>
            <person name="Adriaenssens E.M."/>
            <person name="Foster-Nyarko E."/>
            <person name="Jarju S."/>
            <person name="Secka A."/>
            <person name="Antonio M."/>
            <person name="Oren A."/>
            <person name="Chaudhuri R.R."/>
            <person name="La Ragione R."/>
            <person name="Hildebrand F."/>
            <person name="Pallen M.J."/>
        </authorList>
    </citation>
    <scope>NUCLEOTIDE SEQUENCE</scope>
    <source>
        <strain evidence="9">ChiHecec2B26-709</strain>
    </source>
</reference>
<dbReference type="Pfam" id="PF02618">
    <property type="entry name" value="YceG"/>
    <property type="match status" value="1"/>
</dbReference>
<evidence type="ECO:0000313" key="9">
    <source>
        <dbReference type="EMBL" id="HIT47326.1"/>
    </source>
</evidence>
<keyword evidence="6 7" id="KW-0961">Cell wall biogenesis/degradation</keyword>
<reference evidence="9" key="1">
    <citation type="submission" date="2020-10" db="EMBL/GenBank/DDBJ databases">
        <authorList>
            <person name="Gilroy R."/>
        </authorList>
    </citation>
    <scope>NUCLEOTIDE SEQUENCE</scope>
    <source>
        <strain evidence="9">ChiHecec2B26-709</strain>
    </source>
</reference>
<evidence type="ECO:0000256" key="2">
    <source>
        <dbReference type="ARBA" id="ARBA00022692"/>
    </source>
</evidence>
<evidence type="ECO:0000256" key="7">
    <source>
        <dbReference type="HAMAP-Rule" id="MF_02065"/>
    </source>
</evidence>
<name>A0A9D1GNC1_9BACT</name>
<sequence>MKLLRTGLVFAAAAALLACGAFAFRWLRDNKLPNFTRTAEVYVYPETTAEEALEMISDEAGVRSRRSLERVFLKKRVSQYITPGHYTVNPSSSSVYVARMLNNGWQTPVKVTLSGNLRIKGNIAAKVANQLLVDSATVRRAFDDDELLSRYGFDSGNMFALLMPATYEMYWTASAEDFLDRQKEAYDAFWTSGNDAKAEALGLSRLEVSTLASIVDAETNHEAEMPLVAGVYLNRLILGMPLQADPTVAFCFDYKLTRVLNKHLKVDSPYNTYKYPGLPPGPICVPCRAALEAVLNPDYGGTPGHGNLYFCANPDFSGTHLFARTLSEHNRNAAAYRRALASRD</sequence>
<gene>
    <name evidence="7 9" type="primary">mltG</name>
    <name evidence="9" type="ORF">IAC35_05670</name>
</gene>
<comment type="catalytic activity">
    <reaction evidence="7">
        <text>a peptidoglycan chain = a peptidoglycan chain with N-acetyl-1,6-anhydromuramyl-[peptide] at the reducing end + a peptidoglycan chain with N-acetylglucosamine at the non-reducing end.</text>
        <dbReference type="EC" id="4.2.2.29"/>
    </reaction>
</comment>
<organism evidence="9 10">
    <name type="scientific">Candidatus Cryptobacteroides merdipullorum</name>
    <dbReference type="NCBI Taxonomy" id="2840771"/>
    <lineage>
        <taxon>Bacteria</taxon>
        <taxon>Pseudomonadati</taxon>
        <taxon>Bacteroidota</taxon>
        <taxon>Bacteroidia</taxon>
        <taxon>Bacteroidales</taxon>
        <taxon>Candidatus Cryptobacteroides</taxon>
    </lineage>
</organism>
<dbReference type="Proteomes" id="UP000886881">
    <property type="component" value="Unassembled WGS sequence"/>
</dbReference>
<evidence type="ECO:0000256" key="5">
    <source>
        <dbReference type="ARBA" id="ARBA00023239"/>
    </source>
</evidence>
<evidence type="ECO:0000256" key="3">
    <source>
        <dbReference type="ARBA" id="ARBA00022989"/>
    </source>
</evidence>
<keyword evidence="5 7" id="KW-0456">Lyase</keyword>
<comment type="function">
    <text evidence="7">Functions as a peptidoglycan terminase that cleaves nascent peptidoglycan strands endolytically to terminate their elongation.</text>
</comment>
<keyword evidence="8" id="KW-0732">Signal</keyword>
<comment type="caution">
    <text evidence="9">The sequence shown here is derived from an EMBL/GenBank/DDBJ whole genome shotgun (WGS) entry which is preliminary data.</text>
</comment>
<dbReference type="PROSITE" id="PS51257">
    <property type="entry name" value="PROKAR_LIPOPROTEIN"/>
    <property type="match status" value="1"/>
</dbReference>
<dbReference type="PANTHER" id="PTHR30518:SF2">
    <property type="entry name" value="ENDOLYTIC MUREIN TRANSGLYCOSYLASE"/>
    <property type="match status" value="1"/>
</dbReference>
<keyword evidence="2 7" id="KW-0812">Transmembrane</keyword>
<dbReference type="GO" id="GO:0071555">
    <property type="term" value="P:cell wall organization"/>
    <property type="evidence" value="ECO:0007669"/>
    <property type="project" value="UniProtKB-KW"/>
</dbReference>
<dbReference type="EMBL" id="DVLC01000106">
    <property type="protein sequence ID" value="HIT47326.1"/>
    <property type="molecule type" value="Genomic_DNA"/>
</dbReference>
<dbReference type="AlphaFoldDB" id="A0A9D1GNC1"/>
<dbReference type="CDD" id="cd08010">
    <property type="entry name" value="MltG_like"/>
    <property type="match status" value="1"/>
</dbReference>
<dbReference type="Gene3D" id="3.30.160.60">
    <property type="entry name" value="Classic Zinc Finger"/>
    <property type="match status" value="1"/>
</dbReference>
<dbReference type="NCBIfam" id="TIGR00247">
    <property type="entry name" value="endolytic transglycosylase MltG"/>
    <property type="match status" value="1"/>
</dbReference>
<dbReference type="GO" id="GO:0009252">
    <property type="term" value="P:peptidoglycan biosynthetic process"/>
    <property type="evidence" value="ECO:0007669"/>
    <property type="project" value="UniProtKB-UniRule"/>
</dbReference>
<evidence type="ECO:0000256" key="4">
    <source>
        <dbReference type="ARBA" id="ARBA00023136"/>
    </source>
</evidence>
<protein>
    <recommendedName>
        <fullName evidence="7">Endolytic murein transglycosylase</fullName>
        <ecNumber evidence="7">4.2.2.29</ecNumber>
    </recommendedName>
    <alternativeName>
        <fullName evidence="7">Peptidoglycan lytic transglycosylase</fullName>
    </alternativeName>
    <alternativeName>
        <fullName evidence="7">Peptidoglycan polymerization terminase</fullName>
    </alternativeName>
</protein>
<keyword evidence="1 7" id="KW-1003">Cell membrane</keyword>
<dbReference type="GO" id="GO:0008932">
    <property type="term" value="F:lytic endotransglycosylase activity"/>
    <property type="evidence" value="ECO:0007669"/>
    <property type="project" value="UniProtKB-UniRule"/>
</dbReference>
<comment type="similarity">
    <text evidence="7">Belongs to the transglycosylase MltG family.</text>
</comment>
<evidence type="ECO:0000256" key="1">
    <source>
        <dbReference type="ARBA" id="ARBA00022475"/>
    </source>
</evidence>
<dbReference type="InterPro" id="IPR003770">
    <property type="entry name" value="MLTG-like"/>
</dbReference>
<feature type="chain" id="PRO_5038339215" description="Endolytic murein transglycosylase" evidence="8">
    <location>
        <begin position="24"/>
        <end position="344"/>
    </location>
</feature>
<dbReference type="PANTHER" id="PTHR30518">
    <property type="entry name" value="ENDOLYTIC MUREIN TRANSGLYCOSYLASE"/>
    <property type="match status" value="1"/>
</dbReference>
<keyword evidence="4 7" id="KW-0472">Membrane</keyword>